<organism evidence="2 3">
    <name type="scientific">endosymbiont of Riftia pachyptila</name>
    <name type="common">vent Ph05</name>
    <dbReference type="NCBI Taxonomy" id="1048808"/>
    <lineage>
        <taxon>Bacteria</taxon>
        <taxon>Pseudomonadati</taxon>
        <taxon>Pseudomonadota</taxon>
        <taxon>Gammaproteobacteria</taxon>
        <taxon>sulfur-oxidizing symbionts</taxon>
    </lineage>
</organism>
<comment type="caution">
    <text evidence="2">The sequence shown here is derived from an EMBL/GenBank/DDBJ whole genome shotgun (WGS) entry which is preliminary data.</text>
</comment>
<feature type="region of interest" description="Disordered" evidence="1">
    <location>
        <begin position="1"/>
        <end position="60"/>
    </location>
</feature>
<evidence type="ECO:0000313" key="2">
    <source>
        <dbReference type="EMBL" id="EGV52858.1"/>
    </source>
</evidence>
<dbReference type="AlphaFoldDB" id="G2D8Z1"/>
<accession>G2D8Z1</accession>
<dbReference type="Proteomes" id="UP000004491">
    <property type="component" value="Unassembled WGS sequence"/>
</dbReference>
<evidence type="ECO:0000256" key="1">
    <source>
        <dbReference type="SAM" id="MobiDB-lite"/>
    </source>
</evidence>
<dbReference type="EMBL" id="AFOC01000001">
    <property type="protein sequence ID" value="EGV52858.1"/>
    <property type="molecule type" value="Genomic_DNA"/>
</dbReference>
<name>G2D8Z1_9GAMM</name>
<sequence length="60" mass="5821">MRYREPPAVSTGGVAAASEAGSDGVSAPDRGGGLKPSCLAERLKQPGSHGSLAGGGTVLE</sequence>
<proteinExistence type="predicted"/>
<protein>
    <submittedName>
        <fullName evidence="2">Uncharacterized protein</fullName>
    </submittedName>
</protein>
<keyword evidence="3" id="KW-1185">Reference proteome</keyword>
<reference evidence="2" key="1">
    <citation type="journal article" date="2011" name="ISME J.">
        <title>The endosymbionts of the deep-sea tubeworms Riftia pachyptila and Tevnia jerichonana share an identical physiology as revealed by proteogenomic analyses.</title>
        <authorList>
            <person name="Gardebrecht A."/>
            <person name="Markert S."/>
            <person name="Felbeck H."/>
            <person name="Thuermer A."/>
            <person name="Albrecht D."/>
            <person name="Wollherr A."/>
            <person name="Kabisch J."/>
            <person name="Lehmann R."/>
            <person name="Daniel R."/>
            <person name="Liesegang H."/>
            <person name="Hecker M."/>
            <person name="Sievert S.M."/>
            <person name="Schweder T."/>
        </authorList>
    </citation>
    <scope>NUCLEOTIDE SEQUENCE [LARGE SCALE GENOMIC DNA]</scope>
</reference>
<gene>
    <name evidence="2" type="ORF">Rifp1Sym_aa00160</name>
</gene>
<evidence type="ECO:0000313" key="3">
    <source>
        <dbReference type="Proteomes" id="UP000004491"/>
    </source>
</evidence>